<dbReference type="RefSeq" id="WP_029383248.1">
    <property type="nucleotide sequence ID" value="NZ_AZSD01000140.1"/>
</dbReference>
<proteinExistence type="predicted"/>
<protein>
    <submittedName>
        <fullName evidence="1">Uncharacterized protein</fullName>
    </submittedName>
</protein>
<evidence type="ECO:0000313" key="1">
    <source>
        <dbReference type="EMBL" id="CQR65700.1"/>
    </source>
</evidence>
<sequence>MHDDLETPPAAPPGEVRQALSPGQVRLWYLEQISAGDSQLTHHVLPGGHLTLFQPPHVTGLARLIDRKTR</sequence>
<name>A0A0F7W154_STRLW</name>
<dbReference type="Gene3D" id="3.40.50.1820">
    <property type="entry name" value="alpha/beta hydrolase"/>
    <property type="match status" value="1"/>
</dbReference>
<dbReference type="InterPro" id="IPR029058">
    <property type="entry name" value="AB_hydrolase_fold"/>
</dbReference>
<evidence type="ECO:0000313" key="2">
    <source>
        <dbReference type="Proteomes" id="UP000035016"/>
    </source>
</evidence>
<accession>A0A0F7W154</accession>
<reference evidence="1 2" key="1">
    <citation type="submission" date="2015-02" db="EMBL/GenBank/DDBJ databases">
        <authorList>
            <person name="Gomez-Escribano P.J."/>
        </authorList>
    </citation>
    <scope>NUCLEOTIDE SEQUENCE [LARGE SCALE GENOMIC DNA]</scope>
    <source>
        <strain evidence="2">C34 (DSM 42122 / NRRL B-24963)</strain>
    </source>
</reference>
<dbReference type="KEGG" id="sle:sle_62450"/>
<dbReference type="EMBL" id="LN831790">
    <property type="protein sequence ID" value="CQR65700.1"/>
    <property type="molecule type" value="Genomic_DNA"/>
</dbReference>
<dbReference type="Proteomes" id="UP000035016">
    <property type="component" value="Chromosome Chromosome"/>
</dbReference>
<dbReference type="AlphaFoldDB" id="A0A0F7W154"/>
<gene>
    <name evidence="1" type="primary">sle_62450</name>
</gene>
<organism evidence="1 2">
    <name type="scientific">Streptomyces leeuwenhoekii</name>
    <dbReference type="NCBI Taxonomy" id="1437453"/>
    <lineage>
        <taxon>Bacteria</taxon>
        <taxon>Bacillati</taxon>
        <taxon>Actinomycetota</taxon>
        <taxon>Actinomycetes</taxon>
        <taxon>Kitasatosporales</taxon>
        <taxon>Streptomycetaceae</taxon>
        <taxon>Streptomyces</taxon>
    </lineage>
</organism>